<feature type="active site" evidence="11">
    <location>
        <position position="66"/>
    </location>
</feature>
<keyword evidence="7" id="KW-0464">Manganese</keyword>
<dbReference type="RefSeq" id="WP_151168170.1">
    <property type="nucleotide sequence ID" value="NZ_WACR01000006.1"/>
</dbReference>
<dbReference type="SUPFAM" id="SSF55811">
    <property type="entry name" value="Nudix"/>
    <property type="match status" value="1"/>
</dbReference>
<dbReference type="PROSITE" id="PS51462">
    <property type="entry name" value="NUDIX"/>
    <property type="match status" value="1"/>
</dbReference>
<evidence type="ECO:0000256" key="9">
    <source>
        <dbReference type="ARBA" id="ARBA00023235"/>
    </source>
</evidence>
<dbReference type="HAMAP" id="MF_00202">
    <property type="entry name" value="Idi"/>
    <property type="match status" value="1"/>
</dbReference>
<dbReference type="GO" id="GO:0046872">
    <property type="term" value="F:metal ion binding"/>
    <property type="evidence" value="ECO:0007669"/>
    <property type="project" value="UniProtKB-KW"/>
</dbReference>
<evidence type="ECO:0000256" key="4">
    <source>
        <dbReference type="ARBA" id="ARBA00022490"/>
    </source>
</evidence>
<dbReference type="GO" id="GO:0004452">
    <property type="term" value="F:isopentenyl-diphosphate delta-isomerase activity"/>
    <property type="evidence" value="ECO:0007669"/>
    <property type="project" value="UniProtKB-UniRule"/>
</dbReference>
<name>A0A6N6M6U0_9FLAO</name>
<comment type="similarity">
    <text evidence="2">Belongs to the IPP isomerase type 1 family.</text>
</comment>
<dbReference type="PIRSF" id="PIRSF018427">
    <property type="entry name" value="Isopntndiph_ism"/>
    <property type="match status" value="1"/>
</dbReference>
<dbReference type="InterPro" id="IPR015797">
    <property type="entry name" value="NUDIX_hydrolase-like_dom_sf"/>
</dbReference>
<evidence type="ECO:0000256" key="6">
    <source>
        <dbReference type="ARBA" id="ARBA00022842"/>
    </source>
</evidence>
<evidence type="ECO:0000259" key="12">
    <source>
        <dbReference type="PROSITE" id="PS51462"/>
    </source>
</evidence>
<sequence length="172" mass="20221">MSQEKVILVNENDEEIGLMEKMEAHEKGLLHRAFSVFVFNDKGEMLIHQRAKHKYHSGGLWTNACCSHPRKGETNEEAAHRRLIEEMGFDCEIEKAFEFAYKAELDKGLSEHEYDHVFLGRFNGSPNINPEEVENYKWIDQQSLLQDVNKEPDSYTEWFKMAIEKVYNHLEK</sequence>
<dbReference type="AlphaFoldDB" id="A0A6N6M6U0"/>
<evidence type="ECO:0000256" key="7">
    <source>
        <dbReference type="ARBA" id="ARBA00023211"/>
    </source>
</evidence>
<keyword evidence="4" id="KW-0963">Cytoplasm</keyword>
<keyword evidence="6" id="KW-0460">Magnesium</keyword>
<dbReference type="GO" id="GO:0050992">
    <property type="term" value="P:dimethylallyl diphosphate biosynthetic process"/>
    <property type="evidence" value="ECO:0007669"/>
    <property type="project" value="UniProtKB-UniPathway"/>
</dbReference>
<evidence type="ECO:0000256" key="3">
    <source>
        <dbReference type="ARBA" id="ARBA00012057"/>
    </source>
</evidence>
<dbReference type="InterPro" id="IPR056375">
    <property type="entry name" value="Idi_bact"/>
</dbReference>
<evidence type="ECO:0000256" key="10">
    <source>
        <dbReference type="NCBIfam" id="TIGR02150"/>
    </source>
</evidence>
<evidence type="ECO:0000256" key="1">
    <source>
        <dbReference type="ARBA" id="ARBA00004826"/>
    </source>
</evidence>
<dbReference type="PANTHER" id="PTHR10885">
    <property type="entry name" value="ISOPENTENYL-DIPHOSPHATE DELTA-ISOMERASE"/>
    <property type="match status" value="1"/>
</dbReference>
<dbReference type="UniPathway" id="UPA00059">
    <property type="reaction ID" value="UER00104"/>
</dbReference>
<dbReference type="InterPro" id="IPR011876">
    <property type="entry name" value="IsopentenylPP_isomerase_typ1"/>
</dbReference>
<keyword evidence="9 13" id="KW-0413">Isomerase</keyword>
<dbReference type="InterPro" id="IPR000086">
    <property type="entry name" value="NUDIX_hydrolase_dom"/>
</dbReference>
<proteinExistence type="inferred from homology"/>
<evidence type="ECO:0000256" key="11">
    <source>
        <dbReference type="PIRSR" id="PIRSR018427-1"/>
    </source>
</evidence>
<keyword evidence="5" id="KW-0479">Metal-binding</keyword>
<reference evidence="13 14" key="1">
    <citation type="submission" date="2019-09" db="EMBL/GenBank/DDBJ databases">
        <title>Genomes of Cryomorphaceae.</title>
        <authorList>
            <person name="Bowman J.P."/>
        </authorList>
    </citation>
    <scope>NUCLEOTIDE SEQUENCE [LARGE SCALE GENOMIC DNA]</scope>
    <source>
        <strain evidence="13 14">KCTC 52047</strain>
    </source>
</reference>
<dbReference type="EMBL" id="WACR01000006">
    <property type="protein sequence ID" value="KAB1064049.1"/>
    <property type="molecule type" value="Genomic_DNA"/>
</dbReference>
<feature type="domain" description="Nudix hydrolase" evidence="12">
    <location>
        <begin position="29"/>
        <end position="161"/>
    </location>
</feature>
<dbReference type="GO" id="GO:0009240">
    <property type="term" value="P:isopentenyl diphosphate biosynthetic process"/>
    <property type="evidence" value="ECO:0007669"/>
    <property type="project" value="TreeGrafter"/>
</dbReference>
<evidence type="ECO:0000313" key="13">
    <source>
        <dbReference type="EMBL" id="KAB1064049.1"/>
    </source>
</evidence>
<organism evidence="13 14">
    <name type="scientific">Salibacter halophilus</name>
    <dbReference type="NCBI Taxonomy" id="1803916"/>
    <lineage>
        <taxon>Bacteria</taxon>
        <taxon>Pseudomonadati</taxon>
        <taxon>Bacteroidota</taxon>
        <taxon>Flavobacteriia</taxon>
        <taxon>Flavobacteriales</taxon>
        <taxon>Salibacteraceae</taxon>
        <taxon>Salibacter</taxon>
    </lineage>
</organism>
<evidence type="ECO:0000256" key="2">
    <source>
        <dbReference type="ARBA" id="ARBA00007579"/>
    </source>
</evidence>
<dbReference type="EC" id="5.3.3.2" evidence="3 10"/>
<protein>
    <recommendedName>
        <fullName evidence="3 10">Isopentenyl-diphosphate delta-isomerase</fullName>
        <ecNumber evidence="3 10">5.3.3.2</ecNumber>
    </recommendedName>
</protein>
<dbReference type="NCBIfam" id="NF002995">
    <property type="entry name" value="PRK03759.1"/>
    <property type="match status" value="1"/>
</dbReference>
<evidence type="ECO:0000256" key="8">
    <source>
        <dbReference type="ARBA" id="ARBA00023229"/>
    </source>
</evidence>
<evidence type="ECO:0000256" key="5">
    <source>
        <dbReference type="ARBA" id="ARBA00022723"/>
    </source>
</evidence>
<dbReference type="Pfam" id="PF00293">
    <property type="entry name" value="NUDIX"/>
    <property type="match status" value="1"/>
</dbReference>
<keyword evidence="8" id="KW-0414">Isoprene biosynthesis</keyword>
<accession>A0A6N6M6U0</accession>
<evidence type="ECO:0000313" key="14">
    <source>
        <dbReference type="Proteomes" id="UP000435357"/>
    </source>
</evidence>
<dbReference type="CDD" id="cd02885">
    <property type="entry name" value="NUDIX_IPP_Isomerase"/>
    <property type="match status" value="1"/>
</dbReference>
<gene>
    <name evidence="13" type="ORF">F3059_08415</name>
</gene>
<dbReference type="PANTHER" id="PTHR10885:SF0">
    <property type="entry name" value="ISOPENTENYL-DIPHOSPHATE DELTA-ISOMERASE"/>
    <property type="match status" value="1"/>
</dbReference>
<dbReference type="Proteomes" id="UP000435357">
    <property type="component" value="Unassembled WGS sequence"/>
</dbReference>
<dbReference type="NCBIfam" id="TIGR02150">
    <property type="entry name" value="IPP_isom_1"/>
    <property type="match status" value="1"/>
</dbReference>
<keyword evidence="14" id="KW-1185">Reference proteome</keyword>
<comment type="pathway">
    <text evidence="1">Isoprenoid biosynthesis; dimethylallyl diphosphate biosynthesis; dimethylallyl diphosphate from isopentenyl diphosphate: step 1/1.</text>
</comment>
<dbReference type="OrthoDB" id="9809458at2"/>
<feature type="active site" evidence="11">
    <location>
        <position position="113"/>
    </location>
</feature>
<dbReference type="GO" id="GO:0005737">
    <property type="term" value="C:cytoplasm"/>
    <property type="evidence" value="ECO:0007669"/>
    <property type="project" value="TreeGrafter"/>
</dbReference>
<comment type="caution">
    <text evidence="13">The sequence shown here is derived from an EMBL/GenBank/DDBJ whole genome shotgun (WGS) entry which is preliminary data.</text>
</comment>
<dbReference type="Gene3D" id="3.90.79.10">
    <property type="entry name" value="Nucleoside Triphosphate Pyrophosphohydrolase"/>
    <property type="match status" value="1"/>
</dbReference>